<dbReference type="Proteomes" id="UP000182412">
    <property type="component" value="Unassembled WGS sequence"/>
</dbReference>
<organism evidence="4 5">
    <name type="scientific">Selenomonas ruminantium</name>
    <dbReference type="NCBI Taxonomy" id="971"/>
    <lineage>
        <taxon>Bacteria</taxon>
        <taxon>Bacillati</taxon>
        <taxon>Bacillota</taxon>
        <taxon>Negativicutes</taxon>
        <taxon>Selenomonadales</taxon>
        <taxon>Selenomonadaceae</taxon>
        <taxon>Selenomonas</taxon>
    </lineage>
</organism>
<dbReference type="Pfam" id="PF18657">
    <property type="entry name" value="YDG"/>
    <property type="match status" value="3"/>
</dbReference>
<dbReference type="NCBIfam" id="TIGR01901">
    <property type="entry name" value="adhes_NPXG"/>
    <property type="match status" value="1"/>
</dbReference>
<evidence type="ECO:0000256" key="2">
    <source>
        <dbReference type="SAM" id="SignalP"/>
    </source>
</evidence>
<sequence>MRRDKEMKQIALRVSIALSAGVFSMMPAVSAAPVLNKVVSGDAKVDQVTTPQVTDITSEKLNNVIDWKDFSVSQGETVRFDEGKKEHNYLNIVSGANTSQIDGSIQGGKDVYIVNPHGVIFGNTASVDVGSLQVSTRPISEADYTNINDKADMQPLKNTASSLAGDVVNMGTVQAETVFIEGKNVKFMDVSEIRKKTENGSVVNNDVTINAENIRLGQRPNTSGLLKSAAKSAGSGSYTLNSSANISSFTSIHNQTELASINNKLNGDYELANSFSVSNYVPIGGNSYGAFTGKFNGNYYTISGISTTGRTYAGLFGRTNGATITNVGVKSGNVSAMYAGGIAGYAENTTFKDVYNEGVSVSFVYDDNDNGAGGGIVGYASGSSITSAYNTGNVISDSSAGGILGYSHKTTIAQTYNTGSTENGIVGSSSSTAGSSISNSYITGSKVASSYYKGAGAKDVVKNSSNKASDYTGLSGLGDGDGKDTVWRIYEGYTKPLLVNFLKAHGTVNVNYDYEQGNNTGNNGGDDLTVIYNHNNINISNVTYTGADNINKNLITQVSTSVNGNVKLDSSNKPLKQTIFYTGQQGYYLVGNHLTINQRTVDISSDLGDTHHITKVYDGTADASKAAGSLFESVDSTGIIPGDDTVTIDTSGITANFLDSKTGENDAADAGANKDVKISGTLNLNNKSGYYNYKLSNTTVTLKEQTIHGNSITQKPIVVSLKNSTGIDKDYDGKTTVTGASYIPSATQIIWGAGVSTTTDNSNAQTLTLSYDKDANYVDAKDKATKMAGTYTNQVKYGGIKISGVSNNGKSKNYKLVDASGKTIYSEAVDGLTGTGVNQSTGGALYGSGKISPKNIASTGFYWYKDGEKQTATREYDGKTSYTAPKTYTVSNAGSDTGMIAGDSLTFTVQGADFVTSDTGTLNANKERTAATTKNVKDAKGVLYTVKIAGESASNYTLDGATIDTNGTNTVIGPGTITPRTLNVIANSSSYVEKIYDGTDVVKDSKGNTTFSFPGYLQYADPTDTAHHLLGDTDKSTISITGVYVKTGNDASGKDVNYTQSTTSDANAGETVVSYSPADKNITYTAKVLENGQVSENYIFSTSKDTTATFAGKGRIKPATITGVTFAKATKTYDGTKDVTNTVNTSAPLLTNDRITINSVTGSVNNEAINTIFDVDSSGQLAEGSQILTGKYGTLSGGVFEENENVQRPGGSVVDNKVAYTGLGNLLKTRNYILADSINTVVYGDGRINPLEITDSSWIKLDRNDKAITKVYDGNNNVAYGTVKATDYLTDKKAYIQPDDSDNKIDITLDVAGATYKTQHSDNSQAQDVTYKLSVSETGNYTIANSLKPDGYVLKTITNGGKITPKAITITDALLVDNNTDSTDGQITKVYDATPNISEKGESLITINNQLLTDMDSTYKPTNGITAEFNDKDAGSKTVNYTLKLTGDSHNDYYFRNADKDAAIDKWTSTGTIQKRTLSLSTAVIPPKIYDTKSDVKAAEMPKRTTIDFGKDSTDNKDNNAVVALDGFVDSSLKGTYGYGSNDTDFQENGDVYRVNGTPSNKDVKYSGVLAALGDNAKNYEVADTFYGKGIIKPSTITQNDFVFELYDNITQVYSGSNIVGEYGMDKDERDKFQRKWIDNTKTGINTPSGFVNNSNTNSPAFKFEIKSAEFDTADVGPDKTVTYTIEVKDSDLGNYEYTGPATFSLSDTITSGSITARPVTATVVHDTLTKYYDGGTDLYNGDNKAFSTDTATGTVLSKGDIINLDGLIKDKNGNVIGANASKGEYVTADVGVGNKSIEYTPAISGAGNNYKIVDSKGHELTDGKIITTENTIKPFGVLLTVSSTPVTKEYDGTTSVAADKAREALQLGTNYDGLTNADLSGITDETGVYYNAANTEEDSNVNPDDDHKPGTHVVRYTGLGISNNNYYLSDENGKKITAINGTGIIKPYKLQGDYKFEIGDITKEYDKNTKLAYTGGDYYRDYSEEAVKNYLTAPKVEANGKEVPLVFSLDLNKTKYQGDGAIGSYTADLRLGISNENYNYSFEDITINEQSADGGLENSSYYFNLTKDNATITPRRVYVALADEPVITKVYDGNDKVINDTVAKVIVPDAASDFLQGDDVSLDKDKISAVYADKNAGMNKDVTYSVALQGADKGNYVLYLKNDGTELTAANPLMGKGDITKAKLTFAPETLDKTYDGNANITFTADDLHLTGITYKDDNGQTVTEKVVLTADAFAKVKGEYGTGNSASDFTADGNVKRNGDAVVSKDILYTGLQEALAVMADDEIAKNYEIDSDEAFFASKGTIKPILLDTLKAKWQADTDKTYDATPDVLESAGSMQLFTTATLTNTPIEVSYKGTDSGVYVDDAGNAIKDVGNHGLKYTVTEVTKNLGNYQLTDAAAKSAVRDWLSTTARDNIDGLAVTGEITPLTLNVVAKDGFHKIYDGTTDIADSEVTARIDLDETGKAVLQKDSDDVSYEVAAAYDTSDANVAPGVIKNLKDINYSLTLKGNTKGNYILQGAVNDAVTGNDVYANTAKLGDIEQRKVYVDVVDVDGIDKTYDTTRAMPKDYTSEGRFALRATDETTGIVDNEDAKLDFAAIQGEYTSEHVQLDADGKPAAQQITFNNFQLTGSANLGNYVVETAELTGSGTISPAPLTVAIKAAPTKVYDGESSFVDLDNVVGDTYTANKNLEVNGWLQDSDKTSANVLLSDIGYDDAEAGINKGYGYKVSQSNTDYVLTQGEKMPSIEVTDHGQTGTVTANDGTITPRTLTIDNISSMTKEYDGTEAGTANAEANITLGNYINKDKDNLGLTATAVYHGANAGISEDSDELENHKVTYTLSLSNKNYQLEDSVVDGTGTISRKGLTVVATPVTVNNGEAMPEFSGTVEGLVDKDSSLADLYTFAPLATTTTNIPGSFKVYGWYNDRISGNLGLNYTFVQDAGNETAFTVNYVNTNNGNPDTKITPSSDVYNQISKDMSSGFGDNGAAAIEYRDKSGNVIATETIDSGEIHDSGTMSDANGDLTNQDTKLANIGIVGGDIVNTEGADAASTADIQVSGDGTVINLEVVSVQKEENEDKIEAQDKESEIAIESSDKKDEDEIELKIEGEGVNVA</sequence>
<protein>
    <submittedName>
        <fullName evidence="4">Filamentous hemagglutinin family N-terminal domain-containing protein</fullName>
    </submittedName>
</protein>
<keyword evidence="2" id="KW-0732">Signal</keyword>
<evidence type="ECO:0000256" key="1">
    <source>
        <dbReference type="SAM" id="MobiDB-lite"/>
    </source>
</evidence>
<reference evidence="4 5" key="1">
    <citation type="submission" date="2016-10" db="EMBL/GenBank/DDBJ databases">
        <authorList>
            <person name="de Groot N.N."/>
        </authorList>
    </citation>
    <scope>NUCLEOTIDE SEQUENCE [LARGE SCALE GENOMIC DNA]</scope>
    <source>
        <strain evidence="4 5">S137</strain>
    </source>
</reference>
<dbReference type="EMBL" id="FNJQ01000012">
    <property type="protein sequence ID" value="SDP28661.1"/>
    <property type="molecule type" value="Genomic_DNA"/>
</dbReference>
<feature type="region of interest" description="Disordered" evidence="1">
    <location>
        <begin position="3070"/>
        <end position="3110"/>
    </location>
</feature>
<feature type="compositionally biased region" description="Basic and acidic residues" evidence="1">
    <location>
        <begin position="3070"/>
        <end position="3104"/>
    </location>
</feature>
<evidence type="ECO:0000313" key="4">
    <source>
        <dbReference type="EMBL" id="SDP28661.1"/>
    </source>
</evidence>
<dbReference type="SUPFAM" id="SSF51126">
    <property type="entry name" value="Pectin lyase-like"/>
    <property type="match status" value="1"/>
</dbReference>
<dbReference type="SMART" id="SM00912">
    <property type="entry name" value="Haemagg_act"/>
    <property type="match status" value="1"/>
</dbReference>
<evidence type="ECO:0000313" key="5">
    <source>
        <dbReference type="Proteomes" id="UP000182412"/>
    </source>
</evidence>
<evidence type="ECO:0000259" key="3">
    <source>
        <dbReference type="SMART" id="SM00912"/>
    </source>
</evidence>
<dbReference type="InterPro" id="IPR012334">
    <property type="entry name" value="Pectin_lyas_fold"/>
</dbReference>
<dbReference type="Gene3D" id="2.160.20.10">
    <property type="entry name" value="Single-stranded right-handed beta-helix, Pectin lyase-like"/>
    <property type="match status" value="1"/>
</dbReference>
<feature type="domain" description="Filamentous haemagglutinin FhaB/tRNA nuclease CdiA-like TPS" evidence="3">
    <location>
        <begin position="29"/>
        <end position="143"/>
    </location>
</feature>
<feature type="signal peptide" evidence="2">
    <location>
        <begin position="1"/>
        <end position="31"/>
    </location>
</feature>
<dbReference type="InterPro" id="IPR008638">
    <property type="entry name" value="FhaB/CdiA-like_TPS"/>
</dbReference>
<dbReference type="InterPro" id="IPR041248">
    <property type="entry name" value="YDG"/>
</dbReference>
<proteinExistence type="predicted"/>
<accession>A0A1H0RGU7</accession>
<dbReference type="InterPro" id="IPR011050">
    <property type="entry name" value="Pectin_lyase_fold/virulence"/>
</dbReference>
<gene>
    <name evidence="4" type="ORF">SAMN05216366_11214</name>
</gene>
<feature type="chain" id="PRO_5010161691" evidence="2">
    <location>
        <begin position="32"/>
        <end position="3110"/>
    </location>
</feature>
<name>A0A1H0RGU7_SELRU</name>